<keyword evidence="2 5" id="KW-0067">ATP-binding</keyword>
<keyword evidence="3" id="KW-0472">Membrane</keyword>
<organism evidence="5 6">
    <name type="scientific">Pseudonocardia spirodelae</name>
    <dbReference type="NCBI Taxonomy" id="3133431"/>
    <lineage>
        <taxon>Bacteria</taxon>
        <taxon>Bacillati</taxon>
        <taxon>Actinomycetota</taxon>
        <taxon>Actinomycetes</taxon>
        <taxon>Pseudonocardiales</taxon>
        <taxon>Pseudonocardiaceae</taxon>
        <taxon>Pseudonocardia</taxon>
    </lineage>
</organism>
<reference evidence="5 6" key="1">
    <citation type="submission" date="2024-03" db="EMBL/GenBank/DDBJ databases">
        <title>Draft genome sequence of Pseudonocardia sp. DW16-2.</title>
        <authorList>
            <person name="Duangmal K."/>
        </authorList>
    </citation>
    <scope>NUCLEOTIDE SEQUENCE [LARGE SCALE GENOMIC DNA]</scope>
    <source>
        <strain evidence="5 6">DW16-2</strain>
    </source>
</reference>
<feature type="domain" description="ABC transporter" evidence="4">
    <location>
        <begin position="11"/>
        <end position="249"/>
    </location>
</feature>
<keyword evidence="3" id="KW-1133">Transmembrane helix</keyword>
<name>A0ABU8T4G1_9PSEU</name>
<dbReference type="SUPFAM" id="SSF52540">
    <property type="entry name" value="P-loop containing nucleoside triphosphate hydrolases"/>
    <property type="match status" value="1"/>
</dbReference>
<dbReference type="InterPro" id="IPR017871">
    <property type="entry name" value="ABC_transporter-like_CS"/>
</dbReference>
<evidence type="ECO:0000313" key="5">
    <source>
        <dbReference type="EMBL" id="MEJ8278831.1"/>
    </source>
</evidence>
<evidence type="ECO:0000259" key="4">
    <source>
        <dbReference type="PROSITE" id="PS50893"/>
    </source>
</evidence>
<dbReference type="InterPro" id="IPR015854">
    <property type="entry name" value="ABC_transpr_LolD-like"/>
</dbReference>
<dbReference type="PANTHER" id="PTHR24220:SF612">
    <property type="entry name" value="FE(3+) IONS IMPORT ATP-BINDING PROTEIN FBPC"/>
    <property type="match status" value="1"/>
</dbReference>
<feature type="transmembrane region" description="Helical" evidence="3">
    <location>
        <begin position="279"/>
        <end position="303"/>
    </location>
</feature>
<dbReference type="PANTHER" id="PTHR24220">
    <property type="entry name" value="IMPORT ATP-BINDING PROTEIN"/>
    <property type="match status" value="1"/>
</dbReference>
<dbReference type="InterPro" id="IPR003593">
    <property type="entry name" value="AAA+_ATPase"/>
</dbReference>
<gene>
    <name evidence="5" type="ORF">WJX68_07805</name>
</gene>
<keyword evidence="3" id="KW-0812">Transmembrane</keyword>
<dbReference type="InterPro" id="IPR003439">
    <property type="entry name" value="ABC_transporter-like_ATP-bd"/>
</dbReference>
<evidence type="ECO:0000256" key="1">
    <source>
        <dbReference type="ARBA" id="ARBA00022741"/>
    </source>
</evidence>
<proteinExistence type="predicted"/>
<dbReference type="InterPro" id="IPR027417">
    <property type="entry name" value="P-loop_NTPase"/>
</dbReference>
<protein>
    <submittedName>
        <fullName evidence="5">ATP-binding cassette domain-containing protein</fullName>
    </submittedName>
</protein>
<dbReference type="GO" id="GO:0005524">
    <property type="term" value="F:ATP binding"/>
    <property type="evidence" value="ECO:0007669"/>
    <property type="project" value="UniProtKB-KW"/>
</dbReference>
<dbReference type="SMART" id="SM00382">
    <property type="entry name" value="AAA"/>
    <property type="match status" value="1"/>
</dbReference>
<dbReference type="PROSITE" id="PS00211">
    <property type="entry name" value="ABC_TRANSPORTER_1"/>
    <property type="match status" value="1"/>
</dbReference>
<evidence type="ECO:0000256" key="3">
    <source>
        <dbReference type="SAM" id="Phobius"/>
    </source>
</evidence>
<keyword evidence="1" id="KW-0547">Nucleotide-binding</keyword>
<keyword evidence="6" id="KW-1185">Reference proteome</keyword>
<comment type="caution">
    <text evidence="5">The sequence shown here is derived from an EMBL/GenBank/DDBJ whole genome shotgun (WGS) entry which is preliminary data.</text>
</comment>
<sequence>MIHTTRSAPAVGFRDVHLAFDSEPVLEGVDLELEPGRTTVLLGPSGAGKTTLVRTLLGLYAPDSGETVVDGRAVASLRADELAALRRRTGVLLGGSSVYDASLFGSLSLFDNVAYPLRAARHPAADAETWRILHEFELAGHATALPSEVSAGQRRRAALARALITAPDLLVLDDPGPALDLHNRDAVVRSVRRRTTRSGATALVVMHDLELARALGDRVGVLLGGRIVADGPVDEVLGGIVTAADLDARFGVRAALPVATAAERAAVARRARRQGLGEAWLLMGVLFAMPAKLSLALGSGMLANPAL</sequence>
<evidence type="ECO:0000313" key="6">
    <source>
        <dbReference type="Proteomes" id="UP001364211"/>
    </source>
</evidence>
<dbReference type="Pfam" id="PF00005">
    <property type="entry name" value="ABC_tran"/>
    <property type="match status" value="1"/>
</dbReference>
<dbReference type="Gene3D" id="3.40.50.300">
    <property type="entry name" value="P-loop containing nucleotide triphosphate hydrolases"/>
    <property type="match status" value="1"/>
</dbReference>
<dbReference type="EMBL" id="JBBJUP010000005">
    <property type="protein sequence ID" value="MEJ8278831.1"/>
    <property type="molecule type" value="Genomic_DNA"/>
</dbReference>
<evidence type="ECO:0000256" key="2">
    <source>
        <dbReference type="ARBA" id="ARBA00022840"/>
    </source>
</evidence>
<dbReference type="Proteomes" id="UP001364211">
    <property type="component" value="Unassembled WGS sequence"/>
</dbReference>
<accession>A0ABU8T4G1</accession>
<dbReference type="RefSeq" id="WP_340287494.1">
    <property type="nucleotide sequence ID" value="NZ_JBBJUP010000005.1"/>
</dbReference>
<dbReference type="PROSITE" id="PS50893">
    <property type="entry name" value="ABC_TRANSPORTER_2"/>
    <property type="match status" value="1"/>
</dbReference>